<evidence type="ECO:0000313" key="4">
    <source>
        <dbReference type="Proteomes" id="UP000030765"/>
    </source>
</evidence>
<dbReference type="EMBL" id="ATLV01018370">
    <property type="status" value="NOT_ANNOTATED_CDS"/>
    <property type="molecule type" value="Genomic_DNA"/>
</dbReference>
<accession>A0A084VYI8</accession>
<evidence type="ECO:0000313" key="3">
    <source>
        <dbReference type="EnsemblMetazoa" id="ASIC010706-PA"/>
    </source>
</evidence>
<dbReference type="EnsemblMetazoa" id="ASIC010706-RA">
    <property type="protein sequence ID" value="ASIC010706-PA"/>
    <property type="gene ID" value="ASIC010706"/>
</dbReference>
<feature type="region of interest" description="Disordered" evidence="1">
    <location>
        <begin position="1"/>
        <end position="44"/>
    </location>
</feature>
<dbReference type="EMBL" id="KE525231">
    <property type="protein sequence ID" value="KFB43032.1"/>
    <property type="molecule type" value="Genomic_DNA"/>
</dbReference>
<feature type="compositionally biased region" description="Basic and acidic residues" evidence="1">
    <location>
        <begin position="19"/>
        <end position="28"/>
    </location>
</feature>
<keyword evidence="4" id="KW-1185">Reference proteome</keyword>
<evidence type="ECO:0000256" key="1">
    <source>
        <dbReference type="SAM" id="MobiDB-lite"/>
    </source>
</evidence>
<name>A0A084VYI8_ANOSI</name>
<dbReference type="VEuPathDB" id="VectorBase:ASIC010706"/>
<protein>
    <submittedName>
        <fullName evidence="2">Uncharacterized protein LOC100711570</fullName>
    </submittedName>
</protein>
<reference evidence="2 4" key="1">
    <citation type="journal article" date="2014" name="BMC Genomics">
        <title>Genome sequence of Anopheles sinensis provides insight into genetics basis of mosquito competence for malaria parasites.</title>
        <authorList>
            <person name="Zhou D."/>
            <person name="Zhang D."/>
            <person name="Ding G."/>
            <person name="Shi L."/>
            <person name="Hou Q."/>
            <person name="Ye Y."/>
            <person name="Xu Y."/>
            <person name="Zhou H."/>
            <person name="Xiong C."/>
            <person name="Li S."/>
            <person name="Yu J."/>
            <person name="Hong S."/>
            <person name="Yu X."/>
            <person name="Zou P."/>
            <person name="Chen C."/>
            <person name="Chang X."/>
            <person name="Wang W."/>
            <person name="Lv Y."/>
            <person name="Sun Y."/>
            <person name="Ma L."/>
            <person name="Shen B."/>
            <person name="Zhu C."/>
        </authorList>
    </citation>
    <scope>NUCLEOTIDE SEQUENCE [LARGE SCALE GENOMIC DNA]</scope>
</reference>
<evidence type="ECO:0000313" key="2">
    <source>
        <dbReference type="EMBL" id="KFB43032.1"/>
    </source>
</evidence>
<dbReference type="AlphaFoldDB" id="A0A084VYI8"/>
<dbReference type="Proteomes" id="UP000030765">
    <property type="component" value="Unassembled WGS sequence"/>
</dbReference>
<proteinExistence type="predicted"/>
<organism evidence="2">
    <name type="scientific">Anopheles sinensis</name>
    <name type="common">Mosquito</name>
    <dbReference type="NCBI Taxonomy" id="74873"/>
    <lineage>
        <taxon>Eukaryota</taxon>
        <taxon>Metazoa</taxon>
        <taxon>Ecdysozoa</taxon>
        <taxon>Arthropoda</taxon>
        <taxon>Hexapoda</taxon>
        <taxon>Insecta</taxon>
        <taxon>Pterygota</taxon>
        <taxon>Neoptera</taxon>
        <taxon>Endopterygota</taxon>
        <taxon>Diptera</taxon>
        <taxon>Nematocera</taxon>
        <taxon>Culicoidea</taxon>
        <taxon>Culicidae</taxon>
        <taxon>Anophelinae</taxon>
        <taxon>Anopheles</taxon>
    </lineage>
</organism>
<gene>
    <name evidence="2" type="ORF">ZHAS_00010706</name>
</gene>
<reference evidence="3" key="2">
    <citation type="submission" date="2020-05" db="UniProtKB">
        <authorList>
            <consortium name="EnsemblMetazoa"/>
        </authorList>
    </citation>
    <scope>IDENTIFICATION</scope>
</reference>
<sequence>MNRRLRLGDDGDAGITGGAKKEANDRKITPTPLRNFGPEANQPKKVRRTAAIHWRRGESSMAVVMVVIL</sequence>